<dbReference type="EMBL" id="DTGD01000193">
    <property type="protein sequence ID" value="HGB36277.1"/>
    <property type="molecule type" value="Genomic_DNA"/>
</dbReference>
<dbReference type="AlphaFoldDB" id="A0A7V3KP33"/>
<comment type="caution">
    <text evidence="2">The sequence shown here is derived from an EMBL/GenBank/DDBJ whole genome shotgun (WGS) entry which is preliminary data.</text>
</comment>
<sequence length="101" mass="11532">MGELKMEDRIKKPKHLDQAKQSQRRASKPKPPQVHQHKFTTVVKKPSILRRAESVSRIPFLKQKGGTKASPPKIDSKKLTIVKKAPKVTGKIYNEIKKVKK</sequence>
<gene>
    <name evidence="2" type="ORF">ENV38_05175</name>
</gene>
<feature type="region of interest" description="Disordered" evidence="1">
    <location>
        <begin position="1"/>
        <end position="39"/>
    </location>
</feature>
<evidence type="ECO:0000256" key="1">
    <source>
        <dbReference type="SAM" id="MobiDB-lite"/>
    </source>
</evidence>
<evidence type="ECO:0000313" key="2">
    <source>
        <dbReference type="EMBL" id="HGB36277.1"/>
    </source>
</evidence>
<name>A0A7V3KP33_UNCW3</name>
<protein>
    <submittedName>
        <fullName evidence="2">Uncharacterized protein</fullName>
    </submittedName>
</protein>
<feature type="compositionally biased region" description="Basic and acidic residues" evidence="1">
    <location>
        <begin position="1"/>
        <end position="18"/>
    </location>
</feature>
<reference evidence="2" key="1">
    <citation type="journal article" date="2020" name="mSystems">
        <title>Genome- and Community-Level Interaction Insights into Carbon Utilization and Element Cycling Functions of Hydrothermarchaeota in Hydrothermal Sediment.</title>
        <authorList>
            <person name="Zhou Z."/>
            <person name="Liu Y."/>
            <person name="Xu W."/>
            <person name="Pan J."/>
            <person name="Luo Z.H."/>
            <person name="Li M."/>
        </authorList>
    </citation>
    <scope>NUCLEOTIDE SEQUENCE [LARGE SCALE GENOMIC DNA]</scope>
    <source>
        <strain evidence="2">SpSt-754</strain>
    </source>
</reference>
<accession>A0A7V3KP33</accession>
<organism evidence="2">
    <name type="scientific">candidate division WOR-3 bacterium</name>
    <dbReference type="NCBI Taxonomy" id="2052148"/>
    <lineage>
        <taxon>Bacteria</taxon>
        <taxon>Bacteria division WOR-3</taxon>
    </lineage>
</organism>
<proteinExistence type="predicted"/>